<dbReference type="InterPro" id="IPR003141">
    <property type="entry name" value="Pol/His_phosphatase_N"/>
</dbReference>
<name>A0A0S7BWN2_9BACT</name>
<sequence>MKRKIILLFFVFTGLFTGLIAQDGARRNFNIPDIPGYHTLKCDFHIHTVFSDGLVWPTLRVVEAWQEGLDVIAITDHIEYKPFKSDVNTDLNRPYQLAADKAEKLGILLIQGGEITRRMPPGHSNALFLDDVNRLDTAKWEDAFAEAKRQGAFIFWNHPGWKAQQPDTILWFDEHSGLLNQGMLHGIEIVNYKEYYPAAFAWALEKDLTLLGNSDIHGTIAQEYNLAQGEKRPMTIVFARERTVKGVKDALFEKRTVVYFDGDLYGREEWLKRLFAACTGQENNARASVNNRRSVFVTNYSGIDFHLVPGKEAQGYGLIYPLDLPAYSTIELSIKLNGDAAAVQGSIPLGFVVENAFIAPGKPLNTTIRF</sequence>
<dbReference type="SMART" id="SM00481">
    <property type="entry name" value="POLIIIAc"/>
    <property type="match status" value="1"/>
</dbReference>
<dbReference type="Proteomes" id="UP000053091">
    <property type="component" value="Unassembled WGS sequence"/>
</dbReference>
<organism evidence="2">
    <name type="scientific">Lentimicrobium saccharophilum</name>
    <dbReference type="NCBI Taxonomy" id="1678841"/>
    <lineage>
        <taxon>Bacteria</taxon>
        <taxon>Pseudomonadati</taxon>
        <taxon>Bacteroidota</taxon>
        <taxon>Bacteroidia</taxon>
        <taxon>Bacteroidales</taxon>
        <taxon>Lentimicrobiaceae</taxon>
        <taxon>Lentimicrobium</taxon>
    </lineage>
</organism>
<dbReference type="Pfam" id="PF16392">
    <property type="entry name" value="DUF5001"/>
    <property type="match status" value="1"/>
</dbReference>
<dbReference type="AlphaFoldDB" id="A0A0S7BWN2"/>
<dbReference type="RefSeq" id="WP_062045028.1">
    <property type="nucleotide sequence ID" value="NZ_DF968183.1"/>
</dbReference>
<gene>
    <name evidence="2" type="ORF">TBC1_12821</name>
</gene>
<reference evidence="2" key="1">
    <citation type="journal article" date="2015" name="Genome Announc.">
        <title>Draft Genome Sequence of Bacteroidales Strain TBC1, a Novel Isolate from a Methanogenic Wastewater Treatment System.</title>
        <authorList>
            <person name="Tourlousse D.M."/>
            <person name="Matsuura N."/>
            <person name="Sun L."/>
            <person name="Toyonaga M."/>
            <person name="Kuroda K."/>
            <person name="Ohashi A."/>
            <person name="Cruz R."/>
            <person name="Yamaguchi T."/>
            <person name="Sekiguchi Y."/>
        </authorList>
    </citation>
    <scope>NUCLEOTIDE SEQUENCE [LARGE SCALE GENOMIC DNA]</scope>
    <source>
        <strain evidence="2">TBC1</strain>
    </source>
</reference>
<dbReference type="GO" id="GO:0035312">
    <property type="term" value="F:5'-3' DNA exonuclease activity"/>
    <property type="evidence" value="ECO:0007669"/>
    <property type="project" value="TreeGrafter"/>
</dbReference>
<proteinExistence type="predicted"/>
<feature type="domain" description="Polymerase/histidinol phosphatase N-terminal" evidence="1">
    <location>
        <begin position="42"/>
        <end position="119"/>
    </location>
</feature>
<dbReference type="PATRIC" id="fig|1678841.3.peg.3578"/>
<dbReference type="STRING" id="1678841.TBC1_12821"/>
<dbReference type="OrthoDB" id="9804333at2"/>
<dbReference type="GO" id="GO:0004534">
    <property type="term" value="F:5'-3' RNA exonuclease activity"/>
    <property type="evidence" value="ECO:0007669"/>
    <property type="project" value="TreeGrafter"/>
</dbReference>
<dbReference type="CDD" id="cd12112">
    <property type="entry name" value="PHP_HisPPase_Chlorobi_like"/>
    <property type="match status" value="1"/>
</dbReference>
<dbReference type="Gene3D" id="3.20.20.140">
    <property type="entry name" value="Metal-dependent hydrolases"/>
    <property type="match status" value="1"/>
</dbReference>
<accession>A0A0S7BWN2</accession>
<keyword evidence="3" id="KW-1185">Reference proteome</keyword>
<protein>
    <submittedName>
        <fullName evidence="2">Protein containing PHP domain</fullName>
    </submittedName>
</protein>
<evidence type="ECO:0000259" key="1">
    <source>
        <dbReference type="SMART" id="SM00481"/>
    </source>
</evidence>
<evidence type="ECO:0000313" key="3">
    <source>
        <dbReference type="Proteomes" id="UP000053091"/>
    </source>
</evidence>
<dbReference type="EMBL" id="DF968183">
    <property type="protein sequence ID" value="GAP45005.1"/>
    <property type="molecule type" value="Genomic_DNA"/>
</dbReference>
<dbReference type="InterPro" id="IPR032165">
    <property type="entry name" value="DUF5001"/>
</dbReference>
<dbReference type="PANTHER" id="PTHR42924:SF3">
    <property type="entry name" value="POLYMERASE_HISTIDINOL PHOSPHATASE N-TERMINAL DOMAIN-CONTAINING PROTEIN"/>
    <property type="match status" value="1"/>
</dbReference>
<evidence type="ECO:0000313" key="2">
    <source>
        <dbReference type="EMBL" id="GAP45005.1"/>
    </source>
</evidence>
<dbReference type="SUPFAM" id="SSF89550">
    <property type="entry name" value="PHP domain-like"/>
    <property type="match status" value="1"/>
</dbReference>
<dbReference type="PANTHER" id="PTHR42924">
    <property type="entry name" value="EXONUCLEASE"/>
    <property type="match status" value="1"/>
</dbReference>
<dbReference type="InterPro" id="IPR016195">
    <property type="entry name" value="Pol/histidinol_Pase-like"/>
</dbReference>
<dbReference type="InterPro" id="IPR052018">
    <property type="entry name" value="PHP_domain"/>
</dbReference>